<sequence>MGILKYRVPARMCTVEYRRGQFRGVRQSGTYWRRPGTQRVQVDLRQSVVTVPVQEIAVADGIVVRMSAAIRYAVVDARAFVEYADDPIGELYLATQVAMRDALSDASVEQIAGRNAVSAGQLSEAISAAAAAIGVEARVVIKDVVLPGRMRDAAMDVLTAKQRGLAKLEEARAETAALRSLANAAKLLDDHPAVAKLRMIEAVPQSATVVVKLDD</sequence>
<evidence type="ECO:0000256" key="1">
    <source>
        <dbReference type="ARBA" id="ARBA00008164"/>
    </source>
</evidence>
<dbReference type="PANTHER" id="PTHR10264:SF83">
    <property type="entry name" value="BLL5629 PROTEIN"/>
    <property type="match status" value="1"/>
</dbReference>
<dbReference type="InterPro" id="IPR036013">
    <property type="entry name" value="Band_7/SPFH_dom_sf"/>
</dbReference>
<dbReference type="PRINTS" id="PR00721">
    <property type="entry name" value="STOMATIN"/>
</dbReference>
<dbReference type="Proteomes" id="UP000463857">
    <property type="component" value="Chromosome"/>
</dbReference>
<gene>
    <name evidence="3" type="ORF">EK0264_12280</name>
</gene>
<dbReference type="RefSeq" id="WP_159546013.1">
    <property type="nucleotide sequence ID" value="NZ_CP047156.1"/>
</dbReference>
<organism evidence="3 4">
    <name type="scientific">Epidermidibacterium keratini</name>
    <dbReference type="NCBI Taxonomy" id="1891644"/>
    <lineage>
        <taxon>Bacteria</taxon>
        <taxon>Bacillati</taxon>
        <taxon>Actinomycetota</taxon>
        <taxon>Actinomycetes</taxon>
        <taxon>Sporichthyales</taxon>
        <taxon>Sporichthyaceae</taxon>
        <taxon>Epidermidibacterium</taxon>
    </lineage>
</organism>
<dbReference type="CDD" id="cd13438">
    <property type="entry name" value="SPFH_eoslipins_u2"/>
    <property type="match status" value="1"/>
</dbReference>
<dbReference type="GO" id="GO:0005886">
    <property type="term" value="C:plasma membrane"/>
    <property type="evidence" value="ECO:0007669"/>
    <property type="project" value="InterPro"/>
</dbReference>
<protein>
    <submittedName>
        <fullName evidence="3">Slipin family protein</fullName>
    </submittedName>
</protein>
<dbReference type="InterPro" id="IPR001107">
    <property type="entry name" value="Band_7"/>
</dbReference>
<dbReference type="PANTHER" id="PTHR10264">
    <property type="entry name" value="BAND 7 PROTEIN-RELATED"/>
    <property type="match status" value="1"/>
</dbReference>
<comment type="similarity">
    <text evidence="1">Belongs to the band 7/mec-2 family.</text>
</comment>
<dbReference type="Gene3D" id="3.30.479.30">
    <property type="entry name" value="Band 7 domain"/>
    <property type="match status" value="1"/>
</dbReference>
<dbReference type="InParanoid" id="A0A7L4YR00"/>
<reference evidence="3 4" key="1">
    <citation type="journal article" date="2018" name="Int. J. Syst. Evol. Microbiol.">
        <title>Epidermidibacterium keratini gen. nov., sp. nov., a member of the family Sporichthyaceae, isolated from keratin epidermis.</title>
        <authorList>
            <person name="Lee D.G."/>
            <person name="Trujillo M.E."/>
            <person name="Kang S."/>
            <person name="Nam J.J."/>
            <person name="Kim Y.J."/>
        </authorList>
    </citation>
    <scope>NUCLEOTIDE SEQUENCE [LARGE SCALE GENOMIC DNA]</scope>
    <source>
        <strain evidence="3 4">EPI-7</strain>
    </source>
</reference>
<dbReference type="OrthoDB" id="3285280at2"/>
<name>A0A7L4YR00_9ACTN</name>
<evidence type="ECO:0000259" key="2">
    <source>
        <dbReference type="SMART" id="SM00244"/>
    </source>
</evidence>
<dbReference type="SMART" id="SM00244">
    <property type="entry name" value="PHB"/>
    <property type="match status" value="1"/>
</dbReference>
<dbReference type="InterPro" id="IPR043202">
    <property type="entry name" value="Band-7_stomatin-like"/>
</dbReference>
<dbReference type="SUPFAM" id="SSF117892">
    <property type="entry name" value="Band 7/SPFH domain"/>
    <property type="match status" value="1"/>
</dbReference>
<dbReference type="InterPro" id="IPR001972">
    <property type="entry name" value="Stomatin_HflK_fam"/>
</dbReference>
<dbReference type="Pfam" id="PF01145">
    <property type="entry name" value="Band_7"/>
    <property type="match status" value="1"/>
</dbReference>
<dbReference type="AlphaFoldDB" id="A0A7L4YR00"/>
<evidence type="ECO:0000313" key="4">
    <source>
        <dbReference type="Proteomes" id="UP000463857"/>
    </source>
</evidence>
<dbReference type="EMBL" id="CP047156">
    <property type="protein sequence ID" value="QHC00987.1"/>
    <property type="molecule type" value="Genomic_DNA"/>
</dbReference>
<evidence type="ECO:0000313" key="3">
    <source>
        <dbReference type="EMBL" id="QHC00987.1"/>
    </source>
</evidence>
<feature type="domain" description="Band 7" evidence="2">
    <location>
        <begin position="3"/>
        <end position="158"/>
    </location>
</feature>
<keyword evidence="4" id="KW-1185">Reference proteome</keyword>
<proteinExistence type="inferred from homology"/>
<dbReference type="KEGG" id="eke:EK0264_12280"/>
<accession>A0A7L4YR00</accession>